<sequence>MIAWRRRLVTSDTGFAHVLQPYVPVYYPGTPWFNMGCASVAVCQAHSVSSPYRTAPLANIHATARFDSSWLVVHLHLTKTKIRIGPCVHRVKHCDGQHMYKMAYGSIVQRRATGQLTYSASDHVDESRHWPFCIFNIFVHTCLISYVEVTNDIRYDYVLTAAGCLGCCCAGERARLI</sequence>
<comment type="caution">
    <text evidence="1">The sequence shown here is derived from an EMBL/GenBank/DDBJ whole genome shotgun (WGS) entry which is preliminary data.</text>
</comment>
<accession>A0AAV4XXJ5</accession>
<name>A0AAV4XXJ5_CAEEX</name>
<dbReference type="Proteomes" id="UP001054945">
    <property type="component" value="Unassembled WGS sequence"/>
</dbReference>
<gene>
    <name evidence="1" type="ORF">CEXT_53041</name>
</gene>
<proteinExistence type="predicted"/>
<organism evidence="1 2">
    <name type="scientific">Caerostris extrusa</name>
    <name type="common">Bark spider</name>
    <name type="synonym">Caerostris bankana</name>
    <dbReference type="NCBI Taxonomy" id="172846"/>
    <lineage>
        <taxon>Eukaryota</taxon>
        <taxon>Metazoa</taxon>
        <taxon>Ecdysozoa</taxon>
        <taxon>Arthropoda</taxon>
        <taxon>Chelicerata</taxon>
        <taxon>Arachnida</taxon>
        <taxon>Araneae</taxon>
        <taxon>Araneomorphae</taxon>
        <taxon>Entelegynae</taxon>
        <taxon>Araneoidea</taxon>
        <taxon>Araneidae</taxon>
        <taxon>Caerostris</taxon>
    </lineage>
</organism>
<evidence type="ECO:0000313" key="2">
    <source>
        <dbReference type="Proteomes" id="UP001054945"/>
    </source>
</evidence>
<dbReference type="AlphaFoldDB" id="A0AAV4XXJ5"/>
<keyword evidence="2" id="KW-1185">Reference proteome</keyword>
<evidence type="ECO:0000313" key="1">
    <source>
        <dbReference type="EMBL" id="GIY99008.1"/>
    </source>
</evidence>
<protein>
    <submittedName>
        <fullName evidence="1">Uncharacterized protein</fullName>
    </submittedName>
</protein>
<reference evidence="1 2" key="1">
    <citation type="submission" date="2021-06" db="EMBL/GenBank/DDBJ databases">
        <title>Caerostris extrusa draft genome.</title>
        <authorList>
            <person name="Kono N."/>
            <person name="Arakawa K."/>
        </authorList>
    </citation>
    <scope>NUCLEOTIDE SEQUENCE [LARGE SCALE GENOMIC DNA]</scope>
</reference>
<dbReference type="EMBL" id="BPLR01018368">
    <property type="protein sequence ID" value="GIY99008.1"/>
    <property type="molecule type" value="Genomic_DNA"/>
</dbReference>